<keyword evidence="3" id="KW-1185">Reference proteome</keyword>
<evidence type="ECO:0008006" key="4">
    <source>
        <dbReference type="Google" id="ProtNLM"/>
    </source>
</evidence>
<organism evidence="2 3">
    <name type="scientific">Allorhodopirellula solitaria</name>
    <dbReference type="NCBI Taxonomy" id="2527987"/>
    <lineage>
        <taxon>Bacteria</taxon>
        <taxon>Pseudomonadati</taxon>
        <taxon>Planctomycetota</taxon>
        <taxon>Planctomycetia</taxon>
        <taxon>Pirellulales</taxon>
        <taxon>Pirellulaceae</taxon>
        <taxon>Allorhodopirellula</taxon>
    </lineage>
</organism>
<evidence type="ECO:0000256" key="1">
    <source>
        <dbReference type="SAM" id="MobiDB-lite"/>
    </source>
</evidence>
<evidence type="ECO:0000313" key="3">
    <source>
        <dbReference type="Proteomes" id="UP000318053"/>
    </source>
</evidence>
<sequence length="262" mass="28636">MPKSMTNRTRETPGTEYTPPAGILSIDQAAEMFRCEPHSVKRAIAFGNLPDTRDSKGSVVFLADAERFIGQGTPNIKTSLFASGWFATSRGEVDRITFQSKIREAGTTLAKVTDQQLVAAFQANRRETSFKFEARPTEAMRNAFNKKQTASFGASETTLSFGQAALVTQIRNAAQRKVRQLKVSGAEGMTSDIAKLYASPERFKSLFSLALANALTELAVSFTESRSIEGRSNPVRVTQSIPFSAFSSGLELNDARLTQLAF</sequence>
<reference evidence="2 3" key="1">
    <citation type="submission" date="2019-02" db="EMBL/GenBank/DDBJ databases">
        <title>Deep-cultivation of Planctomycetes and their phenomic and genomic characterization uncovers novel biology.</title>
        <authorList>
            <person name="Wiegand S."/>
            <person name="Jogler M."/>
            <person name="Boedeker C."/>
            <person name="Pinto D."/>
            <person name="Vollmers J."/>
            <person name="Rivas-Marin E."/>
            <person name="Kohn T."/>
            <person name="Peeters S.H."/>
            <person name="Heuer A."/>
            <person name="Rast P."/>
            <person name="Oberbeckmann S."/>
            <person name="Bunk B."/>
            <person name="Jeske O."/>
            <person name="Meyerdierks A."/>
            <person name="Storesund J.E."/>
            <person name="Kallscheuer N."/>
            <person name="Luecker S."/>
            <person name="Lage O.M."/>
            <person name="Pohl T."/>
            <person name="Merkel B.J."/>
            <person name="Hornburger P."/>
            <person name="Mueller R.-W."/>
            <person name="Bruemmer F."/>
            <person name="Labrenz M."/>
            <person name="Spormann A.M."/>
            <person name="Op Den Camp H."/>
            <person name="Overmann J."/>
            <person name="Amann R."/>
            <person name="Jetten M.S.M."/>
            <person name="Mascher T."/>
            <person name="Medema M.H."/>
            <person name="Devos D.P."/>
            <person name="Kaster A.-K."/>
            <person name="Ovreas L."/>
            <person name="Rohde M."/>
            <person name="Galperin M.Y."/>
            <person name="Jogler C."/>
        </authorList>
    </citation>
    <scope>NUCLEOTIDE SEQUENCE [LARGE SCALE GENOMIC DNA]</scope>
    <source>
        <strain evidence="2 3">CA85</strain>
    </source>
</reference>
<feature type="region of interest" description="Disordered" evidence="1">
    <location>
        <begin position="1"/>
        <end position="21"/>
    </location>
</feature>
<dbReference type="AlphaFoldDB" id="A0A5C5X2U7"/>
<protein>
    <recommendedName>
        <fullName evidence="4">Helix-turn-helix domain protein</fullName>
    </recommendedName>
</protein>
<proteinExistence type="predicted"/>
<comment type="caution">
    <text evidence="2">The sequence shown here is derived from an EMBL/GenBank/DDBJ whole genome shotgun (WGS) entry which is preliminary data.</text>
</comment>
<accession>A0A5C5X2U7</accession>
<gene>
    <name evidence="2" type="ORF">CA85_40360</name>
</gene>
<evidence type="ECO:0000313" key="2">
    <source>
        <dbReference type="EMBL" id="TWT56505.1"/>
    </source>
</evidence>
<dbReference type="Proteomes" id="UP000318053">
    <property type="component" value="Unassembled WGS sequence"/>
</dbReference>
<dbReference type="EMBL" id="SJPK01000012">
    <property type="protein sequence ID" value="TWT56505.1"/>
    <property type="molecule type" value="Genomic_DNA"/>
</dbReference>
<name>A0A5C5X2U7_9BACT</name>